<keyword evidence="9" id="KW-1133">Transmembrane helix</keyword>
<keyword evidence="12" id="KW-0675">Receptor</keyword>
<evidence type="ECO:0000256" key="5">
    <source>
        <dbReference type="ARBA" id="ARBA00022692"/>
    </source>
</evidence>
<evidence type="ECO:0000259" key="16">
    <source>
        <dbReference type="Pfam" id="PF01370"/>
    </source>
</evidence>
<evidence type="ECO:0000256" key="4">
    <source>
        <dbReference type="ARBA" id="ARBA00022614"/>
    </source>
</evidence>
<dbReference type="InterPro" id="IPR032675">
    <property type="entry name" value="LRR_dom_sf"/>
</dbReference>
<gene>
    <name evidence="18" type="ORF">PanWU01x14_051090</name>
</gene>
<evidence type="ECO:0000256" key="3">
    <source>
        <dbReference type="ARBA" id="ARBA00022475"/>
    </source>
</evidence>
<keyword evidence="6 15" id="KW-0732">Signal</keyword>
<keyword evidence="10" id="KW-0560">Oxidoreductase</keyword>
<evidence type="ECO:0000256" key="10">
    <source>
        <dbReference type="ARBA" id="ARBA00023002"/>
    </source>
</evidence>
<evidence type="ECO:0000256" key="15">
    <source>
        <dbReference type="SAM" id="SignalP"/>
    </source>
</evidence>
<dbReference type="PANTHER" id="PTHR48052:SF8">
    <property type="entry name" value="LRR RECEPTOR-LIKE SERINE_THREONINE-PROTEIN KINASE FLS2"/>
    <property type="match status" value="1"/>
</dbReference>
<feature type="domain" description="Leucine-rich repeat-containing N-terminal plant-type" evidence="17">
    <location>
        <begin position="35"/>
        <end position="73"/>
    </location>
</feature>
<evidence type="ECO:0000256" key="11">
    <source>
        <dbReference type="ARBA" id="ARBA00023136"/>
    </source>
</evidence>
<dbReference type="Proteomes" id="UP000237105">
    <property type="component" value="Unassembled WGS sequence"/>
</dbReference>
<dbReference type="InterPro" id="IPR013210">
    <property type="entry name" value="LRR_N_plant-typ"/>
</dbReference>
<organism evidence="18 19">
    <name type="scientific">Parasponia andersonii</name>
    <name type="common">Sponia andersonii</name>
    <dbReference type="NCBI Taxonomy" id="3476"/>
    <lineage>
        <taxon>Eukaryota</taxon>
        <taxon>Viridiplantae</taxon>
        <taxon>Streptophyta</taxon>
        <taxon>Embryophyta</taxon>
        <taxon>Tracheophyta</taxon>
        <taxon>Spermatophyta</taxon>
        <taxon>Magnoliopsida</taxon>
        <taxon>eudicotyledons</taxon>
        <taxon>Gunneridae</taxon>
        <taxon>Pentapetalae</taxon>
        <taxon>rosids</taxon>
        <taxon>fabids</taxon>
        <taxon>Rosales</taxon>
        <taxon>Cannabaceae</taxon>
        <taxon>Parasponia</taxon>
    </lineage>
</organism>
<comment type="similarity">
    <text evidence="14">Belongs to the NAD(P)-dependent epimerase/dehydratase family. Dihydroflavonol-4-reductase subfamily.</text>
</comment>
<dbReference type="Pfam" id="PF08263">
    <property type="entry name" value="LRRNT_2"/>
    <property type="match status" value="1"/>
</dbReference>
<keyword evidence="5" id="KW-0812">Transmembrane</keyword>
<keyword evidence="19" id="KW-1185">Reference proteome</keyword>
<evidence type="ECO:0000256" key="1">
    <source>
        <dbReference type="ARBA" id="ARBA00004251"/>
    </source>
</evidence>
<dbReference type="InterPro" id="IPR036291">
    <property type="entry name" value="NAD(P)-bd_dom_sf"/>
</dbReference>
<dbReference type="CDD" id="cd08958">
    <property type="entry name" value="FR_SDR_e"/>
    <property type="match status" value="1"/>
</dbReference>
<evidence type="ECO:0000256" key="13">
    <source>
        <dbReference type="ARBA" id="ARBA00023180"/>
    </source>
</evidence>
<name>A0A2P5DLV9_PARAD</name>
<evidence type="ECO:0000256" key="2">
    <source>
        <dbReference type="ARBA" id="ARBA00009592"/>
    </source>
</evidence>
<dbReference type="GO" id="GO:0016491">
    <property type="term" value="F:oxidoreductase activity"/>
    <property type="evidence" value="ECO:0007669"/>
    <property type="project" value="UniProtKB-KW"/>
</dbReference>
<keyword evidence="7" id="KW-0677">Repeat</keyword>
<dbReference type="Gene3D" id="3.40.50.720">
    <property type="entry name" value="NAD(P)-binding Rossmann-like Domain"/>
    <property type="match status" value="1"/>
</dbReference>
<keyword evidence="8" id="KW-0521">NADP</keyword>
<accession>A0A2P5DLV9</accession>
<keyword evidence="4" id="KW-0433">Leucine-rich repeat</keyword>
<dbReference type="OrthoDB" id="1154620at2759"/>
<keyword evidence="13" id="KW-0325">Glycoprotein</keyword>
<dbReference type="InterPro" id="IPR003591">
    <property type="entry name" value="Leu-rich_rpt_typical-subtyp"/>
</dbReference>
<dbReference type="Pfam" id="PF00560">
    <property type="entry name" value="LRR_1"/>
    <property type="match status" value="8"/>
</dbReference>
<evidence type="ECO:0000256" key="12">
    <source>
        <dbReference type="ARBA" id="ARBA00023170"/>
    </source>
</evidence>
<evidence type="ECO:0000313" key="18">
    <source>
        <dbReference type="EMBL" id="PON74277.1"/>
    </source>
</evidence>
<dbReference type="SMART" id="SM00369">
    <property type="entry name" value="LRR_TYP"/>
    <property type="match status" value="10"/>
</dbReference>
<dbReference type="PRINTS" id="PR00019">
    <property type="entry name" value="LEURICHRPT"/>
</dbReference>
<dbReference type="PROSITE" id="PS51450">
    <property type="entry name" value="LRR"/>
    <property type="match status" value="1"/>
</dbReference>
<evidence type="ECO:0000256" key="8">
    <source>
        <dbReference type="ARBA" id="ARBA00022857"/>
    </source>
</evidence>
<comment type="similarity">
    <text evidence="2">Belongs to the RLP family.</text>
</comment>
<evidence type="ECO:0000256" key="9">
    <source>
        <dbReference type="ARBA" id="ARBA00022989"/>
    </source>
</evidence>
<dbReference type="Pfam" id="PF13855">
    <property type="entry name" value="LRR_8"/>
    <property type="match status" value="2"/>
</dbReference>
<dbReference type="EMBL" id="JXTB01000029">
    <property type="protein sequence ID" value="PON74277.1"/>
    <property type="molecule type" value="Genomic_DNA"/>
</dbReference>
<evidence type="ECO:0000259" key="17">
    <source>
        <dbReference type="Pfam" id="PF08263"/>
    </source>
</evidence>
<dbReference type="AlphaFoldDB" id="A0A2P5DLV9"/>
<evidence type="ECO:0000256" key="6">
    <source>
        <dbReference type="ARBA" id="ARBA00022729"/>
    </source>
</evidence>
<evidence type="ECO:0000313" key="19">
    <source>
        <dbReference type="Proteomes" id="UP000237105"/>
    </source>
</evidence>
<dbReference type="InterPro" id="IPR001509">
    <property type="entry name" value="Epimerase_deHydtase"/>
</dbReference>
<protein>
    <submittedName>
        <fullName evidence="18">NAD(P)-binding domain containing protein</fullName>
    </submittedName>
</protein>
<comment type="caution">
    <text evidence="18">The sequence shown here is derived from an EMBL/GenBank/DDBJ whole genome shotgun (WGS) entry which is preliminary data.</text>
</comment>
<dbReference type="SUPFAM" id="SSF51735">
    <property type="entry name" value="NAD(P)-binding Rossmann-fold domains"/>
    <property type="match status" value="1"/>
</dbReference>
<dbReference type="STRING" id="3476.A0A2P5DLV9"/>
<evidence type="ECO:0000256" key="7">
    <source>
        <dbReference type="ARBA" id="ARBA00022737"/>
    </source>
</evidence>
<keyword evidence="11" id="KW-0472">Membrane</keyword>
<dbReference type="InterPro" id="IPR001611">
    <property type="entry name" value="Leu-rich_rpt"/>
</dbReference>
<reference evidence="19" key="1">
    <citation type="submission" date="2016-06" db="EMBL/GenBank/DDBJ databases">
        <title>Parallel loss of symbiosis genes in relatives of nitrogen-fixing non-legume Parasponia.</title>
        <authorList>
            <person name="Van Velzen R."/>
            <person name="Holmer R."/>
            <person name="Bu F."/>
            <person name="Rutten L."/>
            <person name="Van Zeijl A."/>
            <person name="Liu W."/>
            <person name="Santuari L."/>
            <person name="Cao Q."/>
            <person name="Sharma T."/>
            <person name="Shen D."/>
            <person name="Roswanjaya Y."/>
            <person name="Wardhani T."/>
            <person name="Kalhor M.S."/>
            <person name="Jansen J."/>
            <person name="Van den Hoogen J."/>
            <person name="Gungor B."/>
            <person name="Hartog M."/>
            <person name="Hontelez J."/>
            <person name="Verver J."/>
            <person name="Yang W.-C."/>
            <person name="Schijlen E."/>
            <person name="Repin R."/>
            <person name="Schilthuizen M."/>
            <person name="Schranz E."/>
            <person name="Heidstra R."/>
            <person name="Miyata K."/>
            <person name="Fedorova E."/>
            <person name="Kohlen W."/>
            <person name="Bisseling T."/>
            <person name="Smit S."/>
            <person name="Geurts R."/>
        </authorList>
    </citation>
    <scope>NUCLEOTIDE SEQUENCE [LARGE SCALE GENOMIC DNA]</scope>
    <source>
        <strain evidence="19">cv. WU1-14</strain>
    </source>
</reference>
<feature type="chain" id="PRO_5015196852" evidence="15">
    <location>
        <begin position="19"/>
        <end position="1141"/>
    </location>
</feature>
<sequence>MFQYSIILLFLIVGGCVCNGVAVDHDDQVVAICLESDREALLDFKNGLEDADRNPGLSSWKGSNCCRWWGISCENGTGAVTHVDLHNPHPQTSEYLEFQDYTIFPDYADEGFDFSDRYGFWKLSGEIRPSLTKLKSLAYLDLSFNSFNGISIPNFLGSLQKLQYLNLSNAGFNGPIPPHLGNLSSLRSGLQGRIPLGLSDLPKLQFLRLGSNSLTASSSQLLNGRWEKIQILDLGFSGIQGEIPASIGNMTSLIYLDLLGNDVQGGIPSSVGKLCNLKFFRISDSNLNGTLPESLEESQNCVSKSPLASLRFLDLSNNRLSGSLPEWLGQLQNLIKLIFYNLFEGSIPLPVGDIRSLDLSNNQFSGSIPENISDSFPNLSFLSLARNQIEGEIPTSIGKMTYLLVIDLSSNNLTGTIPASIGNSSDLKALDLSKNGLSGDIPSTLGQLSHLQTLHLSENQLSGQIPSSFQNLSRLETLDLKSNRLTGRIPRWIGEGFEHLRILSLRSNGFFGELPSDNLSNLSSLQVLDLAKNHLNGAIPASFGDFKSMSQVQNRVQYLSYGTFDDGMYYEENMVVNMRGQSLPYTKTLSLVISLDLSGNNLSGELPAELTKLLGLVVLSLSGNHISGHIPVDISKLGQLLSLDLSSNKLFGPIPESLSTLSFLGYLNLSNNRFSGMIPYTGHMTTFEASSFAGNPRLCGLPLIVRCQGDGHDEDDGSNKVLVSESKDNLIDKWFYLSVGLGFAAGLLVPFLLMAARKTWSEAYFGLVDKVAETTSLLRHKRAKHMRSSGHLHRNLVTWAMGLSHRKSFFDDPGFTIVVGPRFYPLTHSATNVKHDALRAKERLHLFEATLLEEGCFDSVVDGCDGVFHTASPVTFTGNDPQAELIEPAVKGTLNVLRSCVKVPSLKRVVLTSSTASCLYTGKPLTPDVIVDETWFSDPVFCEKSELWYMLSKTLAEEAAWKFAKENGIDLVALNPAFVIGPLLQPTLHFTVGTILNHINEVKFPNKVYRYVDVRDVALAHIQAFEVPSASGRYCLVGHIVHLSEALNILRKLYPTLSIPEECEDDKPLVQGYQISNEKAKSFGINFVPLEVTLRDTVESFKENGCLDSDQKALVDRRNGLEDPENRFHHGNRETVVNAEV</sequence>
<dbReference type="FunFam" id="3.80.10.10:FF:000095">
    <property type="entry name" value="LRR receptor-like serine/threonine-protein kinase GSO1"/>
    <property type="match status" value="2"/>
</dbReference>
<dbReference type="PANTHER" id="PTHR48052">
    <property type="entry name" value="UNNAMED PRODUCT"/>
    <property type="match status" value="1"/>
</dbReference>
<dbReference type="Pfam" id="PF01370">
    <property type="entry name" value="Epimerase"/>
    <property type="match status" value="1"/>
</dbReference>
<dbReference type="SUPFAM" id="SSF52047">
    <property type="entry name" value="RNI-like"/>
    <property type="match status" value="1"/>
</dbReference>
<feature type="domain" description="NAD-dependent epimerase/dehydratase" evidence="16">
    <location>
        <begin position="832"/>
        <end position="1030"/>
    </location>
</feature>
<dbReference type="FunFam" id="3.40.50.720:FF:000085">
    <property type="entry name" value="Dihydroflavonol reductase"/>
    <property type="match status" value="1"/>
</dbReference>
<evidence type="ECO:0000256" key="14">
    <source>
        <dbReference type="ARBA" id="ARBA00023445"/>
    </source>
</evidence>
<comment type="subcellular location">
    <subcellularLocation>
        <location evidence="1">Cell membrane</location>
        <topology evidence="1">Single-pass type I membrane protein</topology>
    </subcellularLocation>
</comment>
<feature type="signal peptide" evidence="15">
    <location>
        <begin position="1"/>
        <end position="18"/>
    </location>
</feature>
<dbReference type="SUPFAM" id="SSF52058">
    <property type="entry name" value="L domain-like"/>
    <property type="match status" value="1"/>
</dbReference>
<proteinExistence type="inferred from homology"/>
<dbReference type="GO" id="GO:0005886">
    <property type="term" value="C:plasma membrane"/>
    <property type="evidence" value="ECO:0007669"/>
    <property type="project" value="UniProtKB-SubCell"/>
</dbReference>
<dbReference type="Gene3D" id="3.80.10.10">
    <property type="entry name" value="Ribonuclease Inhibitor"/>
    <property type="match status" value="3"/>
</dbReference>
<keyword evidence="3" id="KW-1003">Cell membrane</keyword>